<protein>
    <recommendedName>
        <fullName evidence="4 6">Signal peptidase I</fullName>
        <ecNumber evidence="4 6">3.4.21.89</ecNumber>
    </recommendedName>
</protein>
<evidence type="ECO:0000256" key="1">
    <source>
        <dbReference type="ARBA" id="ARBA00000677"/>
    </source>
</evidence>
<dbReference type="PRINTS" id="PR00727">
    <property type="entry name" value="LEADERPTASE"/>
</dbReference>
<sequence>MKDTIKREVKEWIKALGIGFILFILIRLFLFDNYSVIGQSMVPTIRDGNKLIVNKIGYFIGDIDRFDIVVFHANGEEDYVKRVIGVPGDTIQYQNDVLYVNGEPQDEPYLDQSKKQLLFDRLTGDLTVEVPEGKLFVLGDNRRGSTDSRHFGFVDIDDVVGEVGLRYWPIDDWEFSIK</sequence>
<evidence type="ECO:0000313" key="8">
    <source>
        <dbReference type="EMBL" id="MEI5906482.1"/>
    </source>
</evidence>
<dbReference type="InterPro" id="IPR019533">
    <property type="entry name" value="Peptidase_S26"/>
</dbReference>
<feature type="transmembrane region" description="Helical" evidence="6">
    <location>
        <begin position="12"/>
        <end position="31"/>
    </location>
</feature>
<evidence type="ECO:0000256" key="4">
    <source>
        <dbReference type="ARBA" id="ARBA00013208"/>
    </source>
</evidence>
<keyword evidence="9" id="KW-1185">Reference proteome</keyword>
<comment type="subcellular location">
    <subcellularLocation>
        <location evidence="2">Cell membrane</location>
        <topology evidence="2">Single-pass type II membrane protein</topology>
    </subcellularLocation>
    <subcellularLocation>
        <location evidence="6">Membrane</location>
        <topology evidence="6">Single-pass type II membrane protein</topology>
    </subcellularLocation>
</comment>
<dbReference type="RefSeq" id="WP_336585914.1">
    <property type="nucleotide sequence ID" value="NZ_JBBAXC010000003.1"/>
</dbReference>
<dbReference type="CDD" id="cd06530">
    <property type="entry name" value="S26_SPase_I"/>
    <property type="match status" value="1"/>
</dbReference>
<organism evidence="8 9">
    <name type="scientific">Bacillus spongiae</name>
    <dbReference type="NCBI Taxonomy" id="2683610"/>
    <lineage>
        <taxon>Bacteria</taxon>
        <taxon>Bacillati</taxon>
        <taxon>Bacillota</taxon>
        <taxon>Bacilli</taxon>
        <taxon>Bacillales</taxon>
        <taxon>Bacillaceae</taxon>
        <taxon>Bacillus</taxon>
    </lineage>
</organism>
<keyword evidence="6" id="KW-1133">Transmembrane helix</keyword>
<dbReference type="InterPro" id="IPR019758">
    <property type="entry name" value="Pept_S26A_signal_pept_1_CS"/>
</dbReference>
<keyword evidence="6" id="KW-0472">Membrane</keyword>
<dbReference type="EC" id="3.4.21.89" evidence="4 6"/>
<dbReference type="EMBL" id="JBBAXC010000003">
    <property type="protein sequence ID" value="MEI5906482.1"/>
    <property type="molecule type" value="Genomic_DNA"/>
</dbReference>
<dbReference type="Gene3D" id="2.10.109.10">
    <property type="entry name" value="Umud Fragment, subunit A"/>
    <property type="match status" value="1"/>
</dbReference>
<gene>
    <name evidence="8" type="primary">lepB</name>
    <name evidence="8" type="ORF">WAK64_05360</name>
</gene>
<dbReference type="PANTHER" id="PTHR43390:SF1">
    <property type="entry name" value="CHLOROPLAST PROCESSING PEPTIDASE"/>
    <property type="match status" value="1"/>
</dbReference>
<feature type="domain" description="Peptidase S26" evidence="7">
    <location>
        <begin position="10"/>
        <end position="168"/>
    </location>
</feature>
<reference evidence="8 9" key="1">
    <citation type="journal article" date="2018" name="J. Microbiol.">
        <title>Bacillus spongiae sp. nov., isolated from sponge of Jeju Island.</title>
        <authorList>
            <person name="Lee G.E."/>
            <person name="Im W.T."/>
            <person name="Park J.S."/>
        </authorList>
    </citation>
    <scope>NUCLEOTIDE SEQUENCE [LARGE SCALE GENOMIC DNA]</scope>
    <source>
        <strain evidence="8 9">135PIL107-10</strain>
    </source>
</reference>
<name>A0ABU8HB14_9BACI</name>
<dbReference type="InterPro" id="IPR019757">
    <property type="entry name" value="Pept_S26A_signal_pept_1_Lys-AS"/>
</dbReference>
<dbReference type="GO" id="GO:0009003">
    <property type="term" value="F:signal peptidase activity"/>
    <property type="evidence" value="ECO:0007669"/>
    <property type="project" value="UniProtKB-EC"/>
</dbReference>
<comment type="similarity">
    <text evidence="3 6">Belongs to the peptidase S26 family.</text>
</comment>
<evidence type="ECO:0000256" key="3">
    <source>
        <dbReference type="ARBA" id="ARBA00009370"/>
    </source>
</evidence>
<keyword evidence="6" id="KW-0812">Transmembrane</keyword>
<dbReference type="SUPFAM" id="SSF51306">
    <property type="entry name" value="LexA/Signal peptidase"/>
    <property type="match status" value="1"/>
</dbReference>
<dbReference type="Pfam" id="PF10502">
    <property type="entry name" value="Peptidase_S26"/>
    <property type="match status" value="1"/>
</dbReference>
<evidence type="ECO:0000313" key="9">
    <source>
        <dbReference type="Proteomes" id="UP001312865"/>
    </source>
</evidence>
<dbReference type="InterPro" id="IPR000223">
    <property type="entry name" value="Pept_S26A_signal_pept_1"/>
</dbReference>
<dbReference type="PROSITE" id="PS00760">
    <property type="entry name" value="SPASE_I_2"/>
    <property type="match status" value="1"/>
</dbReference>
<dbReference type="InterPro" id="IPR036286">
    <property type="entry name" value="LexA/Signal_pep-like_sf"/>
</dbReference>
<dbReference type="PANTHER" id="PTHR43390">
    <property type="entry name" value="SIGNAL PEPTIDASE I"/>
    <property type="match status" value="1"/>
</dbReference>
<proteinExistence type="inferred from homology"/>
<evidence type="ECO:0000256" key="2">
    <source>
        <dbReference type="ARBA" id="ARBA00004401"/>
    </source>
</evidence>
<comment type="catalytic activity">
    <reaction evidence="1 6">
        <text>Cleavage of hydrophobic, N-terminal signal or leader sequences from secreted and periplasmic proteins.</text>
        <dbReference type="EC" id="3.4.21.89"/>
    </reaction>
</comment>
<dbReference type="Proteomes" id="UP001312865">
    <property type="component" value="Unassembled WGS sequence"/>
</dbReference>
<evidence type="ECO:0000256" key="5">
    <source>
        <dbReference type="ARBA" id="ARBA00022801"/>
    </source>
</evidence>
<evidence type="ECO:0000259" key="7">
    <source>
        <dbReference type="Pfam" id="PF10502"/>
    </source>
</evidence>
<keyword evidence="6" id="KW-0645">Protease</keyword>
<accession>A0ABU8HB14</accession>
<comment type="caution">
    <text evidence="8">The sequence shown here is derived from an EMBL/GenBank/DDBJ whole genome shotgun (WGS) entry which is preliminary data.</text>
</comment>
<dbReference type="NCBIfam" id="TIGR02227">
    <property type="entry name" value="sigpep_I_bact"/>
    <property type="match status" value="1"/>
</dbReference>
<dbReference type="PROSITE" id="PS00761">
    <property type="entry name" value="SPASE_I_3"/>
    <property type="match status" value="1"/>
</dbReference>
<evidence type="ECO:0000256" key="6">
    <source>
        <dbReference type="RuleBase" id="RU362042"/>
    </source>
</evidence>
<keyword evidence="5 6" id="KW-0378">Hydrolase</keyword>